<dbReference type="InterPro" id="IPR045091">
    <property type="entry name" value="Mad2-like"/>
</dbReference>
<dbReference type="InterPro" id="IPR003511">
    <property type="entry name" value="HORMA_dom"/>
</dbReference>
<dbReference type="OrthoDB" id="21254at2759"/>
<dbReference type="eggNOG" id="KOG3186">
    <property type="taxonomic scope" value="Eukaryota"/>
</dbReference>
<dbReference type="InterPro" id="IPR036570">
    <property type="entry name" value="HORMA_dom_sf"/>
</dbReference>
<dbReference type="KEGG" id="sre:PTSG_07870"/>
<dbReference type="AlphaFoldDB" id="F2UGK3"/>
<dbReference type="GO" id="GO:0016035">
    <property type="term" value="C:zeta DNA polymerase complex"/>
    <property type="evidence" value="ECO:0007669"/>
    <property type="project" value="TreeGrafter"/>
</dbReference>
<dbReference type="FunCoup" id="F2UGK3">
    <property type="interactions" value="702"/>
</dbReference>
<reference evidence="3" key="1">
    <citation type="submission" date="2009-08" db="EMBL/GenBank/DDBJ databases">
        <title>Annotation of Salpingoeca rosetta.</title>
        <authorList>
            <consortium name="The Broad Institute Genome Sequencing Platform"/>
            <person name="Russ C."/>
            <person name="Cuomo C."/>
            <person name="Burger G."/>
            <person name="Gray M.W."/>
            <person name="Holland P.W.H."/>
            <person name="King N."/>
            <person name="Lang F.B.F."/>
            <person name="Roger A.J."/>
            <person name="Ruiz-Trillo I."/>
            <person name="Young S.K."/>
            <person name="Zeng Q."/>
            <person name="Gargeya S."/>
            <person name="Alvarado L."/>
            <person name="Berlin A."/>
            <person name="Chapman S.B."/>
            <person name="Chen Z."/>
            <person name="Freedman E."/>
            <person name="Gellesch M."/>
            <person name="Goldberg J."/>
            <person name="Griggs A."/>
            <person name="Gujja S."/>
            <person name="Heilman E."/>
            <person name="Heiman D."/>
            <person name="Howarth C."/>
            <person name="Mehta T."/>
            <person name="Neiman D."/>
            <person name="Pearson M."/>
            <person name="Roberts A."/>
            <person name="Saif S."/>
            <person name="Shea T."/>
            <person name="Shenoy N."/>
            <person name="Sisk P."/>
            <person name="Stolte C."/>
            <person name="Sykes S."/>
            <person name="White J."/>
            <person name="Yandava C."/>
            <person name="Haas B."/>
            <person name="Nusbaum C."/>
            <person name="Birren B."/>
        </authorList>
    </citation>
    <scope>NUCLEOTIDE SEQUENCE [LARGE SCALE GENOMIC DNA]</scope>
    <source>
        <strain evidence="3">ATCC 50818</strain>
    </source>
</reference>
<feature type="compositionally biased region" description="Low complexity" evidence="1">
    <location>
        <begin position="247"/>
        <end position="258"/>
    </location>
</feature>
<dbReference type="PANTHER" id="PTHR11842">
    <property type="entry name" value="MITOTIC SPINDLE ASSEMBLY CHECKPOINT PROTEIN MAD2"/>
    <property type="match status" value="1"/>
</dbReference>
<dbReference type="Proteomes" id="UP000007799">
    <property type="component" value="Unassembled WGS sequence"/>
</dbReference>
<evidence type="ECO:0000313" key="4">
    <source>
        <dbReference type="Proteomes" id="UP000007799"/>
    </source>
</evidence>
<dbReference type="PANTHER" id="PTHR11842:SF10">
    <property type="entry name" value="MITOTIC SPINDLE ASSEMBLY CHECKPOINT PROTEIN MAD2B"/>
    <property type="match status" value="1"/>
</dbReference>
<evidence type="ECO:0000256" key="1">
    <source>
        <dbReference type="SAM" id="MobiDB-lite"/>
    </source>
</evidence>
<evidence type="ECO:0000259" key="2">
    <source>
        <dbReference type="PROSITE" id="PS50815"/>
    </source>
</evidence>
<dbReference type="PROSITE" id="PS50815">
    <property type="entry name" value="HORMA"/>
    <property type="match status" value="1"/>
</dbReference>
<evidence type="ECO:0000313" key="3">
    <source>
        <dbReference type="EMBL" id="EGD75753.1"/>
    </source>
</evidence>
<feature type="region of interest" description="Disordered" evidence="1">
    <location>
        <begin position="169"/>
        <end position="269"/>
    </location>
</feature>
<dbReference type="RefSeq" id="XP_004991674.1">
    <property type="nucleotide sequence ID" value="XM_004991617.1"/>
</dbReference>
<sequence>MSDEEQKRAIAAVGTAVVELLQASVYAILATRGVYPAHLFEKRLVFGVPTYWPRAEALEDYVRNGVTFVQSVLQQGKLFNFFVTILNKGGDPVERFIFDIDAASPDGKHMVAVDVLERQFRSVLVKLSMCDALLSDKGDGLQFALYATTDCETEAVAARHETNPWIVADQQDCGPHTHQPAVLRNTTTSTTDVVEIDDDDDDDEVENGNGTRGSSGDGGDVGGDHMRSARGQLAAKKEQNEKKKEAQQQQQQQQQQHQQRQHPRMQVLKRVAAHPLSILVYAEEV</sequence>
<dbReference type="InParanoid" id="F2UGK3"/>
<accession>F2UGK3</accession>
<name>F2UGK3_SALR5</name>
<protein>
    <recommendedName>
        <fullName evidence="2">HORMA domain-containing protein</fullName>
    </recommendedName>
</protein>
<feature type="compositionally biased region" description="Basic and acidic residues" evidence="1">
    <location>
        <begin position="235"/>
        <end position="246"/>
    </location>
</feature>
<proteinExistence type="predicted"/>
<dbReference type="GeneID" id="16072235"/>
<feature type="compositionally biased region" description="Acidic residues" evidence="1">
    <location>
        <begin position="194"/>
        <end position="206"/>
    </location>
</feature>
<organism evidence="4">
    <name type="scientific">Salpingoeca rosetta (strain ATCC 50818 / BSB-021)</name>
    <dbReference type="NCBI Taxonomy" id="946362"/>
    <lineage>
        <taxon>Eukaryota</taxon>
        <taxon>Choanoflagellata</taxon>
        <taxon>Craspedida</taxon>
        <taxon>Salpingoecidae</taxon>
        <taxon>Salpingoeca</taxon>
    </lineage>
</organism>
<feature type="domain" description="HORMA" evidence="2">
    <location>
        <begin position="11"/>
        <end position="198"/>
    </location>
</feature>
<dbReference type="Gene3D" id="3.30.900.10">
    <property type="entry name" value="HORMA domain"/>
    <property type="match status" value="1"/>
</dbReference>
<keyword evidence="4" id="KW-1185">Reference proteome</keyword>
<dbReference type="EMBL" id="GL832973">
    <property type="protein sequence ID" value="EGD75753.1"/>
    <property type="molecule type" value="Genomic_DNA"/>
</dbReference>
<dbReference type="STRING" id="946362.F2UGK3"/>
<dbReference type="Pfam" id="PF02301">
    <property type="entry name" value="HORMA"/>
    <property type="match status" value="1"/>
</dbReference>
<feature type="compositionally biased region" description="Gly residues" evidence="1">
    <location>
        <begin position="210"/>
        <end position="221"/>
    </location>
</feature>
<gene>
    <name evidence="3" type="ORF">PTSG_07870</name>
</gene>
<dbReference type="SUPFAM" id="SSF56019">
    <property type="entry name" value="The spindle assembly checkpoint protein mad2"/>
    <property type="match status" value="1"/>
</dbReference>